<protein>
    <submittedName>
        <fullName evidence="9">Aquaporin Z</fullName>
    </submittedName>
</protein>
<dbReference type="GO" id="GO:0016020">
    <property type="term" value="C:membrane"/>
    <property type="evidence" value="ECO:0007669"/>
    <property type="project" value="UniProtKB-SubCell"/>
</dbReference>
<reference evidence="9" key="1">
    <citation type="submission" date="2020-02" db="EMBL/GenBank/DDBJ databases">
        <authorList>
            <person name="Meier V. D."/>
        </authorList>
    </citation>
    <scope>NUCLEOTIDE SEQUENCE</scope>
    <source>
        <strain evidence="9">AVDCRST_MAG85</strain>
    </source>
</reference>
<feature type="compositionally biased region" description="Basic and acidic residues" evidence="7">
    <location>
        <begin position="286"/>
        <end position="309"/>
    </location>
</feature>
<feature type="compositionally biased region" description="Basic and acidic residues" evidence="7">
    <location>
        <begin position="267"/>
        <end position="279"/>
    </location>
</feature>
<dbReference type="InterPro" id="IPR022357">
    <property type="entry name" value="MIP_CS"/>
</dbReference>
<proteinExistence type="inferred from homology"/>
<feature type="transmembrane region" description="Helical" evidence="8">
    <location>
        <begin position="108"/>
        <end position="130"/>
    </location>
</feature>
<dbReference type="PROSITE" id="PS00221">
    <property type="entry name" value="MIP"/>
    <property type="match status" value="1"/>
</dbReference>
<gene>
    <name evidence="9" type="ORF">AVDCRST_MAG85-2826</name>
</gene>
<comment type="subcellular location">
    <subcellularLocation>
        <location evidence="1">Membrane</location>
        <topology evidence="1">Multi-pass membrane protein</topology>
    </subcellularLocation>
</comment>
<evidence type="ECO:0000256" key="5">
    <source>
        <dbReference type="ARBA" id="ARBA00023136"/>
    </source>
</evidence>
<dbReference type="PRINTS" id="PR00783">
    <property type="entry name" value="MINTRINSICP"/>
</dbReference>
<keyword evidence="2 6" id="KW-0813">Transport</keyword>
<evidence type="ECO:0000256" key="6">
    <source>
        <dbReference type="RuleBase" id="RU000477"/>
    </source>
</evidence>
<dbReference type="InterPro" id="IPR034294">
    <property type="entry name" value="Aquaporin_transptr"/>
</dbReference>
<dbReference type="PANTHER" id="PTHR45724">
    <property type="entry name" value="AQUAPORIN NIP2-1"/>
    <property type="match status" value="1"/>
</dbReference>
<evidence type="ECO:0000256" key="1">
    <source>
        <dbReference type="ARBA" id="ARBA00004141"/>
    </source>
</evidence>
<evidence type="ECO:0000256" key="8">
    <source>
        <dbReference type="SAM" id="Phobius"/>
    </source>
</evidence>
<evidence type="ECO:0000313" key="9">
    <source>
        <dbReference type="EMBL" id="CAA9519709.1"/>
    </source>
</evidence>
<feature type="transmembrane region" description="Helical" evidence="8">
    <location>
        <begin position="229"/>
        <end position="253"/>
    </location>
</feature>
<sequence length="318" mass="33351">MEASRRTAAYSGTGRTAHRDVERRGPEAYAAELIGTLMLVFFICAIVSLHHGASPTALGVTDWAVIGLVHFFLLAMLIHTLGGASGGHFNPAVTITFAALRKIGPVDAAIYIVLQIIGAILGALLVKLLLDNEGEAVGYGQPTISDTRLESKMLPGFFAELIGTFALMWAIMGVAVNPKGARDWAGITIGGTLGFAVLVFGPLTGAGLNPARALGPSLFGDDSAPVGDFIVAYVLGPTVGALLAGMLYTALILRPDGMGDGRREIDTLSGRAESRRDGGNVDYDETGDRLGKDDDHDVRRGDDERRDDTGTGTTGNTL</sequence>
<dbReference type="InterPro" id="IPR000425">
    <property type="entry name" value="MIP"/>
</dbReference>
<dbReference type="Pfam" id="PF00230">
    <property type="entry name" value="MIP"/>
    <property type="match status" value="1"/>
</dbReference>
<dbReference type="SUPFAM" id="SSF81338">
    <property type="entry name" value="Aquaporin-like"/>
    <property type="match status" value="1"/>
</dbReference>
<dbReference type="GO" id="GO:0015267">
    <property type="term" value="F:channel activity"/>
    <property type="evidence" value="ECO:0007669"/>
    <property type="project" value="InterPro"/>
</dbReference>
<evidence type="ECO:0000256" key="7">
    <source>
        <dbReference type="SAM" id="MobiDB-lite"/>
    </source>
</evidence>
<keyword evidence="5 8" id="KW-0472">Membrane</keyword>
<dbReference type="EMBL" id="CADCVT010000310">
    <property type="protein sequence ID" value="CAA9519709.1"/>
    <property type="molecule type" value="Genomic_DNA"/>
</dbReference>
<evidence type="ECO:0000256" key="4">
    <source>
        <dbReference type="ARBA" id="ARBA00022989"/>
    </source>
</evidence>
<name>A0A6J4TDD1_9ACTN</name>
<feature type="transmembrane region" description="Helical" evidence="8">
    <location>
        <begin position="157"/>
        <end position="177"/>
    </location>
</feature>
<evidence type="ECO:0000256" key="3">
    <source>
        <dbReference type="ARBA" id="ARBA00022692"/>
    </source>
</evidence>
<accession>A0A6J4TDD1</accession>
<feature type="region of interest" description="Disordered" evidence="7">
    <location>
        <begin position="1"/>
        <end position="21"/>
    </location>
</feature>
<feature type="transmembrane region" description="Helical" evidence="8">
    <location>
        <begin position="184"/>
        <end position="209"/>
    </location>
</feature>
<dbReference type="PANTHER" id="PTHR45724:SF13">
    <property type="entry name" value="AQUAPORIN NIP1-1-RELATED"/>
    <property type="match status" value="1"/>
</dbReference>
<dbReference type="AlphaFoldDB" id="A0A6J4TDD1"/>
<dbReference type="InterPro" id="IPR023271">
    <property type="entry name" value="Aquaporin-like"/>
</dbReference>
<feature type="transmembrane region" description="Helical" evidence="8">
    <location>
        <begin position="29"/>
        <end position="51"/>
    </location>
</feature>
<dbReference type="Gene3D" id="1.20.1080.10">
    <property type="entry name" value="Glycerol uptake facilitator protein"/>
    <property type="match status" value="1"/>
</dbReference>
<feature type="transmembrane region" description="Helical" evidence="8">
    <location>
        <begin position="63"/>
        <end position="87"/>
    </location>
</feature>
<evidence type="ECO:0000256" key="2">
    <source>
        <dbReference type="ARBA" id="ARBA00022448"/>
    </source>
</evidence>
<comment type="similarity">
    <text evidence="6">Belongs to the MIP/aquaporin (TC 1.A.8) family.</text>
</comment>
<organism evidence="9">
    <name type="scientific">uncultured Solirubrobacteraceae bacterium</name>
    <dbReference type="NCBI Taxonomy" id="1162706"/>
    <lineage>
        <taxon>Bacteria</taxon>
        <taxon>Bacillati</taxon>
        <taxon>Actinomycetota</taxon>
        <taxon>Thermoleophilia</taxon>
        <taxon>Solirubrobacterales</taxon>
        <taxon>Solirubrobacteraceae</taxon>
        <taxon>environmental samples</taxon>
    </lineage>
</organism>
<keyword evidence="3 6" id="KW-0812">Transmembrane</keyword>
<keyword evidence="4 8" id="KW-1133">Transmembrane helix</keyword>
<feature type="region of interest" description="Disordered" evidence="7">
    <location>
        <begin position="267"/>
        <end position="318"/>
    </location>
</feature>